<evidence type="ECO:0000259" key="1">
    <source>
        <dbReference type="Pfam" id="PF19921"/>
    </source>
</evidence>
<dbReference type="KEGG" id="poj:PtoMrB4_20170"/>
<name>A0A679GL05_9GAMM</name>
<dbReference type="InterPro" id="IPR045548">
    <property type="entry name" value="bpX5"/>
</dbReference>
<dbReference type="Pfam" id="PF19921">
    <property type="entry name" value="bpX5"/>
    <property type="match status" value="1"/>
</dbReference>
<dbReference type="GeneID" id="57397240"/>
<accession>A0A679GL05</accession>
<feature type="domain" description="MoxR-vWA-beta-propeller ternary system" evidence="1">
    <location>
        <begin position="7"/>
        <end position="141"/>
    </location>
</feature>
<dbReference type="RefSeq" id="WP_172433164.1">
    <property type="nucleotide sequence ID" value="NZ_AP022642.1"/>
</dbReference>
<protein>
    <recommendedName>
        <fullName evidence="1">MoxR-vWA-beta-propeller ternary system domain-containing protein</fullName>
    </recommendedName>
</protein>
<proteinExistence type="predicted"/>
<dbReference type="Proteomes" id="UP000501237">
    <property type="component" value="Chromosome"/>
</dbReference>
<dbReference type="AlphaFoldDB" id="A0A679GL05"/>
<organism evidence="2 3">
    <name type="scientific">Metapseudomonas otitidis</name>
    <dbReference type="NCBI Taxonomy" id="319939"/>
    <lineage>
        <taxon>Bacteria</taxon>
        <taxon>Pseudomonadati</taxon>
        <taxon>Pseudomonadota</taxon>
        <taxon>Gammaproteobacteria</taxon>
        <taxon>Pseudomonadales</taxon>
        <taxon>Pseudomonadaceae</taxon>
        <taxon>Metapseudomonas</taxon>
    </lineage>
</organism>
<reference evidence="2 3" key="1">
    <citation type="journal article" date="2020" name="Microbiol. Resour. Announc.">
        <title>Complete genome sequence of Pseudomonas otitidis strain MrB4, isolated from Lake Biwa in Japan.</title>
        <authorList>
            <person name="Miyazaki K."/>
            <person name="Hase E."/>
            <person name="Maruya T."/>
        </authorList>
    </citation>
    <scope>NUCLEOTIDE SEQUENCE [LARGE SCALE GENOMIC DNA]</scope>
    <source>
        <strain evidence="2 3">MrB4</strain>
    </source>
</reference>
<gene>
    <name evidence="2" type="ORF">PtoMrB4_20170</name>
</gene>
<dbReference type="EMBL" id="AP022642">
    <property type="protein sequence ID" value="BCA28040.1"/>
    <property type="molecule type" value="Genomic_DNA"/>
</dbReference>
<sequence>MSALKQAWRWQPRVQALEPRAAVAWGEASWRLHARLLALPAGQLAGLQATAANDLLVVIGEADALPWVDGIDYAAPCEVAPELWLPTRLCPDAPLDLLARALAKRHGRTPLLLWPAPARTVPLDRQLPLSEGHLARIAEHWAAP</sequence>
<evidence type="ECO:0000313" key="3">
    <source>
        <dbReference type="Proteomes" id="UP000501237"/>
    </source>
</evidence>
<evidence type="ECO:0000313" key="2">
    <source>
        <dbReference type="EMBL" id="BCA28040.1"/>
    </source>
</evidence>